<accession>A0A5N6ILB2</accession>
<evidence type="ECO:0000313" key="1">
    <source>
        <dbReference type="EMBL" id="KAB8266997.1"/>
    </source>
</evidence>
<sequence length="112" mass="12654">MESASDIPADTKPALRQPHPVRILVHTLTHLVPSDGVVTNKDLYGDKLISMLDRICKHAWGCEFQPGVHRWNTYGDEFGYNIRPCFFLLDYGSSDNDEDVPIVCYEWTGGSL</sequence>
<dbReference type="AlphaFoldDB" id="A0A5N6ILB2"/>
<proteinExistence type="predicted"/>
<evidence type="ECO:0000313" key="2">
    <source>
        <dbReference type="Proteomes" id="UP000326289"/>
    </source>
</evidence>
<organism evidence="1 2">
    <name type="scientific">Aspergillus minisclerotigenes</name>
    <dbReference type="NCBI Taxonomy" id="656917"/>
    <lineage>
        <taxon>Eukaryota</taxon>
        <taxon>Fungi</taxon>
        <taxon>Dikarya</taxon>
        <taxon>Ascomycota</taxon>
        <taxon>Pezizomycotina</taxon>
        <taxon>Eurotiomycetes</taxon>
        <taxon>Eurotiomycetidae</taxon>
        <taxon>Eurotiales</taxon>
        <taxon>Aspergillaceae</taxon>
        <taxon>Aspergillus</taxon>
        <taxon>Aspergillus subgen. Circumdati</taxon>
    </lineage>
</organism>
<dbReference type="Proteomes" id="UP000326289">
    <property type="component" value="Unassembled WGS sequence"/>
</dbReference>
<protein>
    <submittedName>
        <fullName evidence="1">Uncharacterized protein</fullName>
    </submittedName>
</protein>
<reference evidence="1 2" key="1">
    <citation type="submission" date="2019-04" db="EMBL/GenBank/DDBJ databases">
        <title>Fungal friends and foes A comparative genomics study of 23 Aspergillus species from section Flavi.</title>
        <authorList>
            <consortium name="DOE Joint Genome Institute"/>
            <person name="Kjaerbolling I."/>
            <person name="Vesth T.C."/>
            <person name="Frisvad J.C."/>
            <person name="Nybo J.L."/>
            <person name="Theobald S."/>
            <person name="Kildgaard S."/>
            <person name="Petersen T.I."/>
            <person name="Kuo A."/>
            <person name="Sato A."/>
            <person name="Lyhne E.K."/>
            <person name="Kogle M.E."/>
            <person name="Wiebenga A."/>
            <person name="Kun R.S."/>
            <person name="Lubbers R.J."/>
            <person name="Makela M.R."/>
            <person name="Barry K."/>
            <person name="Chovatia M."/>
            <person name="Clum A."/>
            <person name="Daum C."/>
            <person name="Haridas S."/>
            <person name="He G."/>
            <person name="LaButti K."/>
            <person name="Lipzen A."/>
            <person name="Mondo S."/>
            <person name="Pangilinan J."/>
            <person name="Riley R."/>
            <person name="Salamov A."/>
            <person name="Simmons B.A."/>
            <person name="Magnuson J.K."/>
            <person name="Henrissat B."/>
            <person name="Mortensen U.H."/>
            <person name="Larsen T.O."/>
            <person name="De vries R.P."/>
            <person name="Grigoriev I.V."/>
            <person name="Machida M."/>
            <person name="Baker S.E."/>
            <person name="Andersen M.R."/>
        </authorList>
    </citation>
    <scope>NUCLEOTIDE SEQUENCE [LARGE SCALE GENOMIC DNA]</scope>
    <source>
        <strain evidence="1 2">CBS 117635</strain>
    </source>
</reference>
<name>A0A5N6ILB2_9EURO</name>
<dbReference type="EMBL" id="ML732923">
    <property type="protein sequence ID" value="KAB8266997.1"/>
    <property type="molecule type" value="Genomic_DNA"/>
</dbReference>
<keyword evidence="2" id="KW-1185">Reference proteome</keyword>
<gene>
    <name evidence="1" type="ORF">BDV30DRAFT_220996</name>
</gene>